<dbReference type="EMBL" id="JAATWM020000038">
    <property type="protein sequence ID" value="KAF9872372.1"/>
    <property type="molecule type" value="Genomic_DNA"/>
</dbReference>
<feature type="domain" description="DUF4334" evidence="3">
    <location>
        <begin position="871"/>
        <end position="928"/>
    </location>
</feature>
<feature type="region of interest" description="Disordered" evidence="1">
    <location>
        <begin position="488"/>
        <end position="517"/>
    </location>
</feature>
<evidence type="ECO:0000259" key="2">
    <source>
        <dbReference type="Pfam" id="PF14231"/>
    </source>
</evidence>
<dbReference type="AlphaFoldDB" id="A0A9P6LHB1"/>
<feature type="compositionally biased region" description="Basic residues" evidence="1">
    <location>
        <begin position="504"/>
        <end position="513"/>
    </location>
</feature>
<comment type="caution">
    <text evidence="4">The sequence shown here is derived from an EMBL/GenBank/DDBJ whole genome shotgun (WGS) entry which is preliminary data.</text>
</comment>
<accession>A0A9P6LHB1</accession>
<evidence type="ECO:0000259" key="3">
    <source>
        <dbReference type="Pfam" id="PF14232"/>
    </source>
</evidence>
<dbReference type="Pfam" id="PF14231">
    <property type="entry name" value="GXWXG"/>
    <property type="match status" value="1"/>
</dbReference>
<organism evidence="4 5">
    <name type="scientific">Colletotrichum karsti</name>
    <dbReference type="NCBI Taxonomy" id="1095194"/>
    <lineage>
        <taxon>Eukaryota</taxon>
        <taxon>Fungi</taxon>
        <taxon>Dikarya</taxon>
        <taxon>Ascomycota</taxon>
        <taxon>Pezizomycotina</taxon>
        <taxon>Sordariomycetes</taxon>
        <taxon>Hypocreomycetidae</taxon>
        <taxon>Glomerellales</taxon>
        <taxon>Glomerellaceae</taxon>
        <taxon>Colletotrichum</taxon>
        <taxon>Colletotrichum boninense species complex</taxon>
    </lineage>
</organism>
<gene>
    <name evidence="4" type="ORF">CkaCkLH20_10199</name>
</gene>
<name>A0A9P6LHB1_9PEZI</name>
<proteinExistence type="predicted"/>
<feature type="compositionally biased region" description="Basic and acidic residues" evidence="1">
    <location>
        <begin position="488"/>
        <end position="503"/>
    </location>
</feature>
<dbReference type="InterPro" id="IPR027417">
    <property type="entry name" value="P-loop_NTPase"/>
</dbReference>
<dbReference type="Pfam" id="PF14232">
    <property type="entry name" value="DUF4334"/>
    <property type="match status" value="1"/>
</dbReference>
<reference evidence="4" key="2">
    <citation type="submission" date="2020-11" db="EMBL/GenBank/DDBJ databases">
        <title>Whole genome sequencing of Colletotrichum sp.</title>
        <authorList>
            <person name="Li H."/>
        </authorList>
    </citation>
    <scope>NUCLEOTIDE SEQUENCE</scope>
    <source>
        <strain evidence="4">CkLH20</strain>
    </source>
</reference>
<keyword evidence="5" id="KW-1185">Reference proteome</keyword>
<evidence type="ECO:0000313" key="5">
    <source>
        <dbReference type="Proteomes" id="UP000781932"/>
    </source>
</evidence>
<dbReference type="Proteomes" id="UP000781932">
    <property type="component" value="Unassembled WGS sequence"/>
</dbReference>
<protein>
    <submittedName>
        <fullName evidence="4">Uncharacterized protein</fullName>
    </submittedName>
</protein>
<dbReference type="GeneID" id="62165987"/>
<reference evidence="4" key="1">
    <citation type="submission" date="2020-03" db="EMBL/GenBank/DDBJ databases">
        <authorList>
            <person name="He L."/>
        </authorList>
    </citation>
    <scope>NUCLEOTIDE SEQUENCE</scope>
    <source>
        <strain evidence="4">CkLH20</strain>
    </source>
</reference>
<evidence type="ECO:0000256" key="1">
    <source>
        <dbReference type="SAM" id="MobiDB-lite"/>
    </source>
</evidence>
<dbReference type="Gene3D" id="2.40.128.580">
    <property type="entry name" value="GXWXG domain"/>
    <property type="match status" value="1"/>
</dbReference>
<feature type="domain" description="GXWXG" evidence="2">
    <location>
        <begin position="804"/>
        <end position="862"/>
    </location>
</feature>
<evidence type="ECO:0000313" key="4">
    <source>
        <dbReference type="EMBL" id="KAF9872372.1"/>
    </source>
</evidence>
<dbReference type="InterPro" id="IPR025568">
    <property type="entry name" value="DUF4334"/>
</dbReference>
<sequence>MYGYLELEIRQYDAGAMPPEIGSIIVFFKNIKGLQREILDNDATRAELQVLNPKAKAKTSLSSLKLTFNTTRAGYEVISTNMGWLRRMNRKAGEDVELLRKMIEDANPASLVPTSPLKLELLIAVRNDDDRERLEEFCEQLKKSIKCDRSKKTSKWSLAPWFDGVEGDHPLSMSDVPRLGPGFPETAPQPALARFVDIEHYWVTQAVGAVNEAVSASDTRAKASHVLLEARVFNHARFSISVDQFFILIIWDKTAVDSCTEDSLMPARGKSCEIRINMPGKSSCQGSTQRSSWMPARRFDHSMAHVPDGAFVYLVDFPDTARKGGKKQIDIPFMTITGNTRAFEDLMDDPSQQNLKVQVRPRGFNQTISLEVDALQRLSSPSSFEAIYPLAARAFDYLLNFTIHPDTPTVNLLEELPGLASMDSLRGRTCLPGGHLEWLKASMGNHQRLLGSLKSLAAGMGFFSHDRETDIDSLILCFIAAATFGTSKEKPEEKAEEQAEEPKARKKTKRRVVKSQEPTLEQVPSLFVSSTNRDVDDFAQKADDFFKEHDFGDTPGILRISIKDATVASSSVKEGMPNVSLVSATSQAVQDGDVENMDTTDHFIAHLKLGKIEIEGRVFGRSLYGRLTIHEASYRYYLINTSKFPRIKELARKLRTETELDKAESLEFRGLIKQVYAAMMRNFKGVVCTVLITAAHPCVRNFDPSIVFVGDAGQMRELSSLIPIAYYVPDAWIFFGCLDGRTPYSAHEAQNTGNPFLDQLKVSLFERAQAEKFPEDFLCISTPEQKFLELTKTEGAVKEADIAAVFDELKPVSPDQLIGSWEGGSFDTGHPAHQQLRSFKWAGKDFRSVDDVDPIMVYGEDGKRSWFSEYGHARIREVKFRDVVTAAMCYDKFPIIDAFRRVDDDTVLGAMDNKDLKEAGTYYFYLKRRPGSKA</sequence>
<dbReference type="Gene3D" id="3.40.50.300">
    <property type="entry name" value="P-loop containing nucleotide triphosphate hydrolases"/>
    <property type="match status" value="1"/>
</dbReference>
<dbReference type="OrthoDB" id="2213372at2759"/>
<dbReference type="RefSeq" id="XP_038741833.1">
    <property type="nucleotide sequence ID" value="XM_038892913.1"/>
</dbReference>
<dbReference type="InterPro" id="IPR025951">
    <property type="entry name" value="GXWXG_dom"/>
</dbReference>